<dbReference type="Pfam" id="PF12146">
    <property type="entry name" value="Hydrolase_4"/>
    <property type="match status" value="1"/>
</dbReference>
<dbReference type="Proteomes" id="UP000008366">
    <property type="component" value="Unassembled WGS sequence"/>
</dbReference>
<organism evidence="2 3">
    <name type="scientific">Kineosphaera limosa NBRC 100340</name>
    <dbReference type="NCBI Taxonomy" id="1184609"/>
    <lineage>
        <taxon>Bacteria</taxon>
        <taxon>Bacillati</taxon>
        <taxon>Actinomycetota</taxon>
        <taxon>Actinomycetes</taxon>
        <taxon>Micrococcales</taxon>
        <taxon>Dermatophilaceae</taxon>
        <taxon>Kineosphaera</taxon>
    </lineage>
</organism>
<evidence type="ECO:0000313" key="3">
    <source>
        <dbReference type="Proteomes" id="UP000008366"/>
    </source>
</evidence>
<dbReference type="RefSeq" id="WP_006593827.1">
    <property type="nucleotide sequence ID" value="NZ_BAHD01000063.1"/>
</dbReference>
<name>K6WDH0_9MICO</name>
<dbReference type="OrthoDB" id="9806902at2"/>
<dbReference type="AlphaFoldDB" id="K6WDH0"/>
<dbReference type="Gene3D" id="3.40.50.1820">
    <property type="entry name" value="alpha/beta hydrolase"/>
    <property type="match status" value="1"/>
</dbReference>
<sequence length="283" mass="31118">MSATLEATDFTLPGHAGDLQARRWQTTPHDQNSARPRYLVLLCHGYGKHLGRYEWVAERLVADGAAVYALDHVGHGRSAGERVLIPDYEPVVEDFRRLHEEALLQHAGLPVVLIGHSMGGMIAIRYAQLYGAELTCTVLSGPVMGRWEALEGLLAAQEIPDVPIDPDTLSRDPQVGADYVADPLVWHGPFKRETLHGLRDCLTAIAAGGSLEGPVLWLHGEDDQLVPRAGSANAWPVIRGDRSRAKSYPQARHEIFNETNRDEVLADVIAFVHENIADLNGDR</sequence>
<reference evidence="2 3" key="1">
    <citation type="submission" date="2012-08" db="EMBL/GenBank/DDBJ databases">
        <title>Whole genome shotgun sequence of Kineosphaera limosa NBRC 100340.</title>
        <authorList>
            <person name="Yoshida I."/>
            <person name="Isaki S."/>
            <person name="Hosoyama A."/>
            <person name="Tsuchikane K."/>
            <person name="Katsumata H."/>
            <person name="Ando Y."/>
            <person name="Ohji S."/>
            <person name="Hamada M."/>
            <person name="Tamura T."/>
            <person name="Yamazoe A."/>
            <person name="Yamazaki S."/>
            <person name="Fujita N."/>
        </authorList>
    </citation>
    <scope>NUCLEOTIDE SEQUENCE [LARGE SCALE GENOMIC DNA]</scope>
    <source>
        <strain evidence="2 3">NBRC 100340</strain>
    </source>
</reference>
<dbReference type="STRING" id="1184609.KILIM_063_00070"/>
<dbReference type="EMBL" id="BAHD01000063">
    <property type="protein sequence ID" value="GAB97295.1"/>
    <property type="molecule type" value="Genomic_DNA"/>
</dbReference>
<protein>
    <submittedName>
        <fullName evidence="2">Putative monoacylglycerol lipase</fullName>
    </submittedName>
</protein>
<gene>
    <name evidence="2" type="ORF">KILIM_063_00070</name>
</gene>
<dbReference type="InterPro" id="IPR029058">
    <property type="entry name" value="AB_hydrolase_fold"/>
</dbReference>
<keyword evidence="3" id="KW-1185">Reference proteome</keyword>
<dbReference type="InterPro" id="IPR051044">
    <property type="entry name" value="MAG_DAG_Lipase"/>
</dbReference>
<accession>K6WDH0</accession>
<comment type="caution">
    <text evidence="2">The sequence shown here is derived from an EMBL/GenBank/DDBJ whole genome shotgun (WGS) entry which is preliminary data.</text>
</comment>
<feature type="domain" description="Serine aminopeptidase S33" evidence="1">
    <location>
        <begin position="35"/>
        <end position="260"/>
    </location>
</feature>
<evidence type="ECO:0000259" key="1">
    <source>
        <dbReference type="Pfam" id="PF12146"/>
    </source>
</evidence>
<dbReference type="InterPro" id="IPR022742">
    <property type="entry name" value="Hydrolase_4"/>
</dbReference>
<evidence type="ECO:0000313" key="2">
    <source>
        <dbReference type="EMBL" id="GAB97295.1"/>
    </source>
</evidence>
<dbReference type="eggNOG" id="COG2267">
    <property type="taxonomic scope" value="Bacteria"/>
</dbReference>
<dbReference type="PANTHER" id="PTHR11614">
    <property type="entry name" value="PHOSPHOLIPASE-RELATED"/>
    <property type="match status" value="1"/>
</dbReference>
<dbReference type="SUPFAM" id="SSF53474">
    <property type="entry name" value="alpha/beta-Hydrolases"/>
    <property type="match status" value="1"/>
</dbReference>
<proteinExistence type="predicted"/>